<sequence>MKARPAIVTPRYRICVTQSHVIPVARVTGAVETVACSARRFCHLRSMASLNTRHFSSTPSPRILQLARPRESKTVWLTTPEKVTWGNQETIWSSSWTALKAVPTSRILALSQPKKDFAALHQDLLRKRHEETEETRKKRTCFPSSTAQYEHVARLATPDFRPRSFQIVSPPHTKQCEHSCPVWHISSAVRNAVASPRILQLAQPRHIHPEYKSNRQNVETWISCAAKTAQASPRLEQLCVPKLRESKLFYQHGCPESPIRPVSKGARTATASARVRELSTPKSYINP</sequence>
<dbReference type="InterPro" id="IPR042401">
    <property type="entry name" value="SPMAP2-like"/>
</dbReference>
<dbReference type="Pfam" id="PF14912">
    <property type="entry name" value="THEG"/>
    <property type="match status" value="2"/>
</dbReference>
<evidence type="ECO:0008006" key="5">
    <source>
        <dbReference type="Google" id="ProtNLM"/>
    </source>
</evidence>
<dbReference type="PANTHER" id="PTHR15901">
    <property type="entry name" value="TESTICULAR HAPLOID EXPRESSED GENE PROTEIN"/>
    <property type="match status" value="1"/>
</dbReference>
<dbReference type="EMBL" id="VFJC01000014">
    <property type="protein sequence ID" value="KAB5554208.1"/>
    <property type="molecule type" value="Genomic_DNA"/>
</dbReference>
<name>A0A5N5MGQ7_PANHP</name>
<evidence type="ECO:0000313" key="4">
    <source>
        <dbReference type="Proteomes" id="UP000327468"/>
    </source>
</evidence>
<dbReference type="PANTHER" id="PTHR15901:SF15">
    <property type="entry name" value="TESTICULAR HAPLOID EXPRESSED GENE PROTEIN-LIKE"/>
    <property type="match status" value="1"/>
</dbReference>
<dbReference type="SMART" id="SM00705">
    <property type="entry name" value="THEG"/>
    <property type="match status" value="5"/>
</dbReference>
<comment type="caution">
    <text evidence="3">The sequence shown here is derived from an EMBL/GenBank/DDBJ whole genome shotgun (WGS) entry which is preliminary data.</text>
</comment>
<protein>
    <recommendedName>
        <fullName evidence="5">Testicular haploid expressed gene protein-like</fullName>
    </recommendedName>
</protein>
<dbReference type="InterPro" id="IPR006623">
    <property type="entry name" value="THEG"/>
</dbReference>
<dbReference type="Proteomes" id="UP000327468">
    <property type="component" value="Chromosome 13"/>
</dbReference>
<evidence type="ECO:0000256" key="1">
    <source>
        <dbReference type="ARBA" id="ARBA00022737"/>
    </source>
</evidence>
<reference evidence="3 4" key="1">
    <citation type="submission" date="2019-06" db="EMBL/GenBank/DDBJ databases">
        <title>A chromosome-scale genome assembly of the striped catfish, Pangasianodon hypophthalmus.</title>
        <authorList>
            <person name="Wen M."/>
            <person name="Zahm M."/>
            <person name="Roques C."/>
            <person name="Cabau C."/>
            <person name="Klopp C."/>
            <person name="Donnadieu C."/>
            <person name="Jouanno E."/>
            <person name="Avarre J.-C."/>
            <person name="Campet M."/>
            <person name="Ha T.T.T."/>
            <person name="Dugue R."/>
            <person name="Lampietro C."/>
            <person name="Louis A."/>
            <person name="Herpin A."/>
            <person name="Echchiki A."/>
            <person name="Berthelot C."/>
            <person name="Parey E."/>
            <person name="Roest-Crollius H."/>
            <person name="Braasch I."/>
            <person name="Postlethwait J."/>
            <person name="Bobe J."/>
            <person name="Montfort J."/>
            <person name="Bouchez O."/>
            <person name="Begum T."/>
            <person name="Schartl M."/>
            <person name="Guiguen Y."/>
        </authorList>
    </citation>
    <scope>NUCLEOTIDE SEQUENCE [LARGE SCALE GENOMIC DNA]</scope>
    <source>
        <strain evidence="3 4">Indonesia</strain>
        <tissue evidence="3">Blood</tissue>
    </source>
</reference>
<dbReference type="AlphaFoldDB" id="A0A5N5MGQ7"/>
<organism evidence="3 4">
    <name type="scientific">Pangasianodon hypophthalmus</name>
    <name type="common">Striped catfish</name>
    <name type="synonym">Helicophagus hypophthalmus</name>
    <dbReference type="NCBI Taxonomy" id="310915"/>
    <lineage>
        <taxon>Eukaryota</taxon>
        <taxon>Metazoa</taxon>
        <taxon>Chordata</taxon>
        <taxon>Craniata</taxon>
        <taxon>Vertebrata</taxon>
        <taxon>Euteleostomi</taxon>
        <taxon>Actinopterygii</taxon>
        <taxon>Neopterygii</taxon>
        <taxon>Teleostei</taxon>
        <taxon>Ostariophysi</taxon>
        <taxon>Siluriformes</taxon>
        <taxon>Pangasiidae</taxon>
        <taxon>Pangasianodon</taxon>
    </lineage>
</organism>
<proteinExistence type="predicted"/>
<feature type="region of interest" description="Disordered" evidence="2">
    <location>
        <begin position="261"/>
        <end position="287"/>
    </location>
</feature>
<evidence type="ECO:0000313" key="3">
    <source>
        <dbReference type="EMBL" id="KAB5554208.1"/>
    </source>
</evidence>
<accession>A0A5N5MGQ7</accession>
<evidence type="ECO:0000256" key="2">
    <source>
        <dbReference type="SAM" id="MobiDB-lite"/>
    </source>
</evidence>
<gene>
    <name evidence="3" type="ORF">PHYPO_G00047520</name>
</gene>
<keyword evidence="1" id="KW-0677">Repeat</keyword>
<keyword evidence="4" id="KW-1185">Reference proteome</keyword>